<evidence type="ECO:0000259" key="2">
    <source>
        <dbReference type="Pfam" id="PF01266"/>
    </source>
</evidence>
<feature type="domain" description="FAD dependent oxidoreductase" evidence="2">
    <location>
        <begin position="38"/>
        <end position="401"/>
    </location>
</feature>
<dbReference type="InterPro" id="IPR036188">
    <property type="entry name" value="FAD/NAD-bd_sf"/>
</dbReference>
<dbReference type="Pfam" id="PF01266">
    <property type="entry name" value="DAO"/>
    <property type="match status" value="1"/>
</dbReference>
<reference evidence="3 4" key="1">
    <citation type="submission" date="2023-04" db="EMBL/GenBank/DDBJ databases">
        <title>Complete genome sequence of Alisedimentitalea scapharcae.</title>
        <authorList>
            <person name="Rong J.-C."/>
            <person name="Yi M.-L."/>
            <person name="Zhao Q."/>
        </authorList>
    </citation>
    <scope>NUCLEOTIDE SEQUENCE [LARGE SCALE GENOMIC DNA]</scope>
    <source>
        <strain evidence="3 4">KCTC 42119</strain>
        <plasmid evidence="3 4">unnamed4</plasmid>
    </source>
</reference>
<geneLocation type="plasmid" evidence="3 4">
    <name>unnamed4</name>
</geneLocation>
<evidence type="ECO:0000256" key="1">
    <source>
        <dbReference type="ARBA" id="ARBA00023002"/>
    </source>
</evidence>
<dbReference type="Gene3D" id="3.50.50.60">
    <property type="entry name" value="FAD/NAD(P)-binding domain"/>
    <property type="match status" value="1"/>
</dbReference>
<organism evidence="3 4">
    <name type="scientific">Aliisedimentitalea scapharcae</name>
    <dbReference type="NCBI Taxonomy" id="1524259"/>
    <lineage>
        <taxon>Bacteria</taxon>
        <taxon>Pseudomonadati</taxon>
        <taxon>Pseudomonadota</taxon>
        <taxon>Alphaproteobacteria</taxon>
        <taxon>Rhodobacterales</taxon>
        <taxon>Roseobacteraceae</taxon>
        <taxon>Aliisedimentitalea</taxon>
    </lineage>
</organism>
<accession>A0ABZ2XYE9</accession>
<dbReference type="RefSeq" id="WP_343211843.1">
    <property type="nucleotide sequence ID" value="NZ_CP123585.1"/>
</dbReference>
<evidence type="ECO:0000313" key="3">
    <source>
        <dbReference type="EMBL" id="WZK91136.1"/>
    </source>
</evidence>
<sequence length="447" mass="48082">MTRYTAKRLPVHRGPAAWAAILGEDTPGLALSENTTADFVVVGGGFAGLSAARRLTQLQPNARIVVLEAGEIAQGAAGRNSGFMIDLPHDLSSDDYAGSGDDRTLIALNRQAQTFGQAAVDEYGIEPSFFDRAGKVNGAASDLAHSHNVSYAKHLESLGEPSNLLDRAQMAELTGSTHYQSGLYTPGTVMLQPAGYIRGLAHGLRRAGVQIFENSAVTGFIKQGQTWQITTDRGFGVSTPRVILTTNGHLESFGIERGRLMQLFLFATMTPELDADALAKLGGQPRWGVTPSDPMGTTMRRIDRGQGGNRVITRTCAELIPGMSPSQAGLDRAKRVMQRKFDTRFPQLAGLQMQYAWAGHLCLSLNGVAVMREIDNGVYSGCVQNGLGTARGTLTGIGAADLACGHESDISRHFSREARPKPLPPQPFAKLGANAVLRWKEWRARDE</sequence>
<name>A0ABZ2XYE9_9RHOB</name>
<dbReference type="Gene3D" id="3.30.9.10">
    <property type="entry name" value="D-Amino Acid Oxidase, subunit A, domain 2"/>
    <property type="match status" value="1"/>
</dbReference>
<dbReference type="EMBL" id="CP123585">
    <property type="protein sequence ID" value="WZK91136.1"/>
    <property type="molecule type" value="Genomic_DNA"/>
</dbReference>
<keyword evidence="1 3" id="KW-0560">Oxidoreductase</keyword>
<dbReference type="EC" id="1.-.-.-" evidence="3"/>
<proteinExistence type="predicted"/>
<dbReference type="Proteomes" id="UP001623232">
    <property type="component" value="Plasmid unnamed4"/>
</dbReference>
<dbReference type="PANTHER" id="PTHR13847">
    <property type="entry name" value="SARCOSINE DEHYDROGENASE-RELATED"/>
    <property type="match status" value="1"/>
</dbReference>
<keyword evidence="3" id="KW-0614">Plasmid</keyword>
<dbReference type="PANTHER" id="PTHR13847:SF281">
    <property type="entry name" value="FAD DEPENDENT OXIDOREDUCTASE DOMAIN-CONTAINING PROTEIN"/>
    <property type="match status" value="1"/>
</dbReference>
<protein>
    <submittedName>
        <fullName evidence="3">FAD-binding oxidoreductase</fullName>
        <ecNumber evidence="3">1.-.-.-</ecNumber>
    </submittedName>
</protein>
<dbReference type="InterPro" id="IPR006076">
    <property type="entry name" value="FAD-dep_OxRdtase"/>
</dbReference>
<keyword evidence="4" id="KW-1185">Reference proteome</keyword>
<dbReference type="SUPFAM" id="SSF51905">
    <property type="entry name" value="FAD/NAD(P)-binding domain"/>
    <property type="match status" value="1"/>
</dbReference>
<evidence type="ECO:0000313" key="4">
    <source>
        <dbReference type="Proteomes" id="UP001623232"/>
    </source>
</evidence>
<dbReference type="GO" id="GO:0016491">
    <property type="term" value="F:oxidoreductase activity"/>
    <property type="evidence" value="ECO:0007669"/>
    <property type="project" value="UniProtKB-KW"/>
</dbReference>
<gene>
    <name evidence="3" type="ORF">QEZ52_21455</name>
</gene>